<dbReference type="Proteomes" id="UP000002300">
    <property type="component" value="Chromosome"/>
</dbReference>
<dbReference type="AlphaFoldDB" id="A7GP37"/>
<name>A7GP37_BACCN</name>
<keyword evidence="2" id="KW-1185">Reference proteome</keyword>
<protein>
    <submittedName>
        <fullName evidence="1">Uncharacterized protein</fullName>
    </submittedName>
</protein>
<dbReference type="HOGENOM" id="CLU_1811890_0_0_9"/>
<reference evidence="1 2" key="1">
    <citation type="journal article" date="2008" name="Chem. Biol. Interact.">
        <title>Extending the Bacillus cereus group genomics to putative food-borne pathogens of different toxicity.</title>
        <authorList>
            <person name="Lapidus A."/>
            <person name="Goltsman E."/>
            <person name="Auger S."/>
            <person name="Galleron N."/>
            <person name="Segurens B."/>
            <person name="Dossat C."/>
            <person name="Land M.L."/>
            <person name="Broussolle V."/>
            <person name="Brillard J."/>
            <person name="Guinebretiere M.H."/>
            <person name="Sanchis V."/>
            <person name="Nguen-The C."/>
            <person name="Lereclus D."/>
            <person name="Richardson P."/>
            <person name="Wincker P."/>
            <person name="Weissenbach J."/>
            <person name="Ehrlich S.D."/>
            <person name="Sorokin A."/>
        </authorList>
    </citation>
    <scope>NUCLEOTIDE SEQUENCE [LARGE SCALE GENOMIC DNA]</scope>
    <source>
        <strain evidence="2">DSM 22905 / CIP 110041 / 391-98 / NVH 391-98</strain>
    </source>
</reference>
<evidence type="ECO:0000313" key="1">
    <source>
        <dbReference type="EMBL" id="ABS21895.1"/>
    </source>
</evidence>
<sequence length="125" mass="14448">MNLLVDRLKGIGKLKMKPGDDIKKFDQPNTVGYSLTESEFQTIINDKLNIQYDEYDGATIVLHLGSANGPMQILQVSIDIDYKKKNDEGKLVEYIFQIKTYFNKKQDNNQDAKKEYVGYKAQYKK</sequence>
<accession>A7GP37</accession>
<proteinExistence type="predicted"/>
<gene>
    <name evidence="1" type="ordered locus">Bcer98_1585</name>
</gene>
<evidence type="ECO:0000313" key="2">
    <source>
        <dbReference type="Proteomes" id="UP000002300"/>
    </source>
</evidence>
<dbReference type="EMBL" id="CP000764">
    <property type="protein sequence ID" value="ABS21895.1"/>
    <property type="molecule type" value="Genomic_DNA"/>
</dbReference>
<dbReference type="KEGG" id="bcy:Bcer98_1585"/>
<dbReference type="eggNOG" id="ENOG50348MX">
    <property type="taxonomic scope" value="Bacteria"/>
</dbReference>
<organism evidence="1 2">
    <name type="scientific">Bacillus cytotoxicus (strain DSM 22905 / CIP 110041 / 391-98 / NVH 391-98)</name>
    <dbReference type="NCBI Taxonomy" id="315749"/>
    <lineage>
        <taxon>Bacteria</taxon>
        <taxon>Bacillati</taxon>
        <taxon>Bacillota</taxon>
        <taxon>Bacilli</taxon>
        <taxon>Bacillales</taxon>
        <taxon>Bacillaceae</taxon>
        <taxon>Bacillus</taxon>
        <taxon>Bacillus cereus group</taxon>
    </lineage>
</organism>